<keyword evidence="2" id="KW-1185">Reference proteome</keyword>
<dbReference type="Proteomes" id="UP000003874">
    <property type="component" value="Unassembled WGS sequence"/>
</dbReference>
<dbReference type="STRING" id="888832.HMPREF9420_1465"/>
<name>E6MPP7_9BACT</name>
<protein>
    <submittedName>
        <fullName evidence="1">Uncharacterized protein</fullName>
    </submittedName>
</protein>
<evidence type="ECO:0000313" key="2">
    <source>
        <dbReference type="Proteomes" id="UP000003874"/>
    </source>
</evidence>
<dbReference type="AlphaFoldDB" id="E6MPP7"/>
<dbReference type="HOGENOM" id="CLU_2992943_0_0_10"/>
<proteinExistence type="predicted"/>
<organism evidence="1 2">
    <name type="scientific">Segatella salivae DSM 15606</name>
    <dbReference type="NCBI Taxonomy" id="888832"/>
    <lineage>
        <taxon>Bacteria</taxon>
        <taxon>Pseudomonadati</taxon>
        <taxon>Bacteroidota</taxon>
        <taxon>Bacteroidia</taxon>
        <taxon>Bacteroidales</taxon>
        <taxon>Prevotellaceae</taxon>
        <taxon>Segatella</taxon>
    </lineage>
</organism>
<dbReference type="EMBL" id="AEQO01000124">
    <property type="protein sequence ID" value="EFV04402.1"/>
    <property type="molecule type" value="Genomic_DNA"/>
</dbReference>
<evidence type="ECO:0000313" key="1">
    <source>
        <dbReference type="EMBL" id="EFV04402.1"/>
    </source>
</evidence>
<gene>
    <name evidence="1" type="ORF">HMPREF9420_1465</name>
</gene>
<accession>E6MPP7</accession>
<sequence>MEERERNKASPPALCFPRFASFTNSDLWFPEEGGEWLVVKMKGIVCGLIRSVDIVNN</sequence>
<comment type="caution">
    <text evidence="1">The sequence shown here is derived from an EMBL/GenBank/DDBJ whole genome shotgun (WGS) entry which is preliminary data.</text>
</comment>
<reference evidence="1 2" key="1">
    <citation type="submission" date="2010-12" db="EMBL/GenBank/DDBJ databases">
        <authorList>
            <person name="Muzny D."/>
            <person name="Qin X."/>
            <person name="Deng J."/>
            <person name="Jiang H."/>
            <person name="Liu Y."/>
            <person name="Qu J."/>
            <person name="Song X.-Z."/>
            <person name="Zhang L."/>
            <person name="Thornton R."/>
            <person name="Coyle M."/>
            <person name="Francisco L."/>
            <person name="Jackson L."/>
            <person name="Javaid M."/>
            <person name="Korchina V."/>
            <person name="Kovar C."/>
            <person name="Mata R."/>
            <person name="Mathew T."/>
            <person name="Ngo R."/>
            <person name="Nguyen L."/>
            <person name="Nguyen N."/>
            <person name="Okwuonu G."/>
            <person name="Ongeri F."/>
            <person name="Pham C."/>
            <person name="Simmons D."/>
            <person name="Wilczek-Boney K."/>
            <person name="Hale W."/>
            <person name="Jakkamsetti A."/>
            <person name="Pham P."/>
            <person name="Ruth R."/>
            <person name="San Lucas F."/>
            <person name="Warren J."/>
            <person name="Zhang J."/>
            <person name="Zhao Z."/>
            <person name="Zhou C."/>
            <person name="Zhu D."/>
            <person name="Lee S."/>
            <person name="Bess C."/>
            <person name="Blankenburg K."/>
            <person name="Forbes L."/>
            <person name="Fu Q."/>
            <person name="Gubbala S."/>
            <person name="Hirani K."/>
            <person name="Jayaseelan J.C."/>
            <person name="Lara F."/>
            <person name="Munidasa M."/>
            <person name="Palculict T."/>
            <person name="Patil S."/>
            <person name="Pu L.-L."/>
            <person name="Saada N."/>
            <person name="Tang L."/>
            <person name="Weissenberger G."/>
            <person name="Zhu Y."/>
            <person name="Hemphill L."/>
            <person name="Shang Y."/>
            <person name="Youmans B."/>
            <person name="Ayvaz T."/>
            <person name="Ross M."/>
            <person name="Santibanez J."/>
            <person name="Aqrawi P."/>
            <person name="Gross S."/>
            <person name="Joshi V."/>
            <person name="Fowler G."/>
            <person name="Nazareth L."/>
            <person name="Reid J."/>
            <person name="Worley K."/>
            <person name="Petrosino J."/>
            <person name="Highlander S."/>
            <person name="Gibbs R."/>
        </authorList>
    </citation>
    <scope>NUCLEOTIDE SEQUENCE [LARGE SCALE GENOMIC DNA]</scope>
    <source>
        <strain evidence="1 2">DSM 15606</strain>
    </source>
</reference>